<evidence type="ECO:0000313" key="1">
    <source>
        <dbReference type="EMBL" id="SVE30916.1"/>
    </source>
</evidence>
<reference evidence="1" key="1">
    <citation type="submission" date="2018-05" db="EMBL/GenBank/DDBJ databases">
        <authorList>
            <person name="Lanie J.A."/>
            <person name="Ng W.-L."/>
            <person name="Kazmierczak K.M."/>
            <person name="Andrzejewski T.M."/>
            <person name="Davidsen T.M."/>
            <person name="Wayne K.J."/>
            <person name="Tettelin H."/>
            <person name="Glass J.I."/>
            <person name="Rusch D."/>
            <person name="Podicherti R."/>
            <person name="Tsui H.-C.T."/>
            <person name="Winkler M.E."/>
        </authorList>
    </citation>
    <scope>NUCLEOTIDE SEQUENCE</scope>
</reference>
<gene>
    <name evidence="1" type="ORF">METZ01_LOCUS483770</name>
</gene>
<sequence>MKPCFLLVLLSLHVAAAPAQKVVRDSVDREIPSLLKLYQHLHANPEISFQEEKTGQRLGEEMKKLGFEVTQNVGGFGVVCVLKNGKGPTILVRTDTDALPVKEATG</sequence>
<organism evidence="1">
    <name type="scientific">marine metagenome</name>
    <dbReference type="NCBI Taxonomy" id="408172"/>
    <lineage>
        <taxon>unclassified sequences</taxon>
        <taxon>metagenomes</taxon>
        <taxon>ecological metagenomes</taxon>
    </lineage>
</organism>
<evidence type="ECO:0008006" key="2">
    <source>
        <dbReference type="Google" id="ProtNLM"/>
    </source>
</evidence>
<dbReference type="GO" id="GO:0016787">
    <property type="term" value="F:hydrolase activity"/>
    <property type="evidence" value="ECO:0007669"/>
    <property type="project" value="InterPro"/>
</dbReference>
<proteinExistence type="predicted"/>
<protein>
    <recommendedName>
        <fullName evidence="2">Peptidase M20 dimerisation domain-containing protein</fullName>
    </recommendedName>
</protein>
<accession>A0A383CET4</accession>
<dbReference type="PANTHER" id="PTHR11014:SF63">
    <property type="entry name" value="METALLOPEPTIDASE, PUTATIVE (AFU_ORTHOLOGUE AFUA_6G09600)-RELATED"/>
    <property type="match status" value="1"/>
</dbReference>
<dbReference type="InterPro" id="IPR017439">
    <property type="entry name" value="Amidohydrolase"/>
</dbReference>
<feature type="non-terminal residue" evidence="1">
    <location>
        <position position="106"/>
    </location>
</feature>
<dbReference type="SUPFAM" id="SSF53187">
    <property type="entry name" value="Zn-dependent exopeptidases"/>
    <property type="match status" value="1"/>
</dbReference>
<dbReference type="PANTHER" id="PTHR11014">
    <property type="entry name" value="PEPTIDASE M20 FAMILY MEMBER"/>
    <property type="match status" value="1"/>
</dbReference>
<dbReference type="AlphaFoldDB" id="A0A383CET4"/>
<dbReference type="EMBL" id="UINC01208396">
    <property type="protein sequence ID" value="SVE30916.1"/>
    <property type="molecule type" value="Genomic_DNA"/>
</dbReference>
<dbReference type="Gene3D" id="3.40.630.10">
    <property type="entry name" value="Zn peptidases"/>
    <property type="match status" value="1"/>
</dbReference>
<name>A0A383CET4_9ZZZZ</name>